<dbReference type="AlphaFoldDB" id="A0A1G9UA06"/>
<gene>
    <name evidence="3" type="ORF">SAMN05216244_2925</name>
</gene>
<sequence>MKILIISHMYPSSAIEINGVFVHEQVRELINEGHEVKVVSPVPYVPVFFNTISSKWSRYETVPYQDKIDNVEIYYPKYIAYPKSLRFHLSGERMFKGIKSLIKEIYGEFKFDLIHAHTALPDGSAAMQIAKIYNVPLITTIHGLDFEHTVHRGSKFHSKIEQVLMYSNKIILVSNKLLSIKRKYFPDIQEGKFQVIHNGVSDLFLNNFQDNSGSNQKEIVILSASTLIPRKGINYNILAMKELLNYYPYLKYKIIGEGSQRTELEQKVKELGMEKNIFFLGNKTREEMVKNFDTCDIFVLPSWKEAFGVVYIEAMSRGKAVVGCKGEGVEEIITDGVEGLLVSPQNTKDLVEKIKYLVDNPQLRLEMGKNGRFRVVKEFTWKKVARELGQVYQNS</sequence>
<dbReference type="OrthoDB" id="179766at2"/>
<proteinExistence type="predicted"/>
<feature type="domain" description="Glycosyltransferase subfamily 4-like N-terminal" evidence="2">
    <location>
        <begin position="20"/>
        <end position="200"/>
    </location>
</feature>
<evidence type="ECO:0000313" key="4">
    <source>
        <dbReference type="Proteomes" id="UP000182347"/>
    </source>
</evidence>
<dbReference type="Proteomes" id="UP000182347">
    <property type="component" value="Unassembled WGS sequence"/>
</dbReference>
<dbReference type="RefSeq" id="WP_074599992.1">
    <property type="nucleotide sequence ID" value="NZ_FNHF01000003.1"/>
</dbReference>
<evidence type="ECO:0000259" key="2">
    <source>
        <dbReference type="Pfam" id="PF13439"/>
    </source>
</evidence>
<dbReference type="PANTHER" id="PTHR12526">
    <property type="entry name" value="GLYCOSYLTRANSFERASE"/>
    <property type="match status" value="1"/>
</dbReference>
<name>A0A1G9UA06_9BACI</name>
<organism evidence="3 4">
    <name type="scientific">Sediminibacillus halophilus</name>
    <dbReference type="NCBI Taxonomy" id="482461"/>
    <lineage>
        <taxon>Bacteria</taxon>
        <taxon>Bacillati</taxon>
        <taxon>Bacillota</taxon>
        <taxon>Bacilli</taxon>
        <taxon>Bacillales</taxon>
        <taxon>Bacillaceae</taxon>
        <taxon>Sediminibacillus</taxon>
    </lineage>
</organism>
<dbReference type="InterPro" id="IPR028098">
    <property type="entry name" value="Glyco_trans_4-like_N"/>
</dbReference>
<dbReference type="EMBL" id="FNHF01000003">
    <property type="protein sequence ID" value="SDM56564.1"/>
    <property type="molecule type" value="Genomic_DNA"/>
</dbReference>
<dbReference type="InterPro" id="IPR001296">
    <property type="entry name" value="Glyco_trans_1"/>
</dbReference>
<evidence type="ECO:0000313" key="3">
    <source>
        <dbReference type="EMBL" id="SDM56564.1"/>
    </source>
</evidence>
<dbReference type="Pfam" id="PF13439">
    <property type="entry name" value="Glyco_transf_4"/>
    <property type="match status" value="1"/>
</dbReference>
<keyword evidence="4" id="KW-1185">Reference proteome</keyword>
<dbReference type="Pfam" id="PF00534">
    <property type="entry name" value="Glycos_transf_1"/>
    <property type="match status" value="1"/>
</dbReference>
<dbReference type="STRING" id="482461.SAMN05216244_2925"/>
<dbReference type="GO" id="GO:0016757">
    <property type="term" value="F:glycosyltransferase activity"/>
    <property type="evidence" value="ECO:0007669"/>
    <property type="project" value="InterPro"/>
</dbReference>
<evidence type="ECO:0000259" key="1">
    <source>
        <dbReference type="Pfam" id="PF00534"/>
    </source>
</evidence>
<protein>
    <submittedName>
        <fullName evidence="3">Uncharacterized protein</fullName>
    </submittedName>
</protein>
<reference evidence="4" key="1">
    <citation type="submission" date="2016-10" db="EMBL/GenBank/DDBJ databases">
        <authorList>
            <person name="Varghese N."/>
            <person name="Submissions S."/>
        </authorList>
    </citation>
    <scope>NUCLEOTIDE SEQUENCE [LARGE SCALE GENOMIC DNA]</scope>
    <source>
        <strain evidence="4">CGMCC 1.6199</strain>
    </source>
</reference>
<dbReference type="SUPFAM" id="SSF53756">
    <property type="entry name" value="UDP-Glycosyltransferase/glycogen phosphorylase"/>
    <property type="match status" value="1"/>
</dbReference>
<dbReference type="Gene3D" id="3.40.50.2000">
    <property type="entry name" value="Glycogen Phosphorylase B"/>
    <property type="match status" value="2"/>
</dbReference>
<feature type="domain" description="Glycosyl transferase family 1" evidence="1">
    <location>
        <begin position="209"/>
        <end position="372"/>
    </location>
</feature>
<accession>A0A1G9UA06</accession>